<feature type="binding site" description="axial binding residue" evidence="6">
    <location>
        <position position="434"/>
    </location>
    <ligand>
        <name>heme</name>
        <dbReference type="ChEBI" id="CHEBI:30413"/>
    </ligand>
    <ligandPart>
        <name>Fe</name>
        <dbReference type="ChEBI" id="CHEBI:18248"/>
    </ligandPart>
</feature>
<proteinExistence type="inferred from homology"/>
<evidence type="ECO:0000256" key="8">
    <source>
        <dbReference type="SAM" id="Phobius"/>
    </source>
</evidence>
<evidence type="ECO:0000256" key="2">
    <source>
        <dbReference type="ARBA" id="ARBA00010617"/>
    </source>
</evidence>
<evidence type="ECO:0000256" key="6">
    <source>
        <dbReference type="PIRSR" id="PIRSR602403-1"/>
    </source>
</evidence>
<dbReference type="InterPro" id="IPR002403">
    <property type="entry name" value="Cyt_P450_E_grp-IV"/>
</dbReference>
<gene>
    <name evidence="9" type="ORF">DFH08DRAFT_411383</name>
</gene>
<dbReference type="InterPro" id="IPR001128">
    <property type="entry name" value="Cyt_P450"/>
</dbReference>
<feature type="transmembrane region" description="Helical" evidence="8">
    <location>
        <begin position="6"/>
        <end position="26"/>
    </location>
</feature>
<sequence>MTSGQWSPATIVAVSLLCFSTLFTVYRTRSQRGNSSQRIPEVGEFLPLLTAWSFFAKRRDFLWENFKKTGAQIFRFRVLRHHVVAMKGLEARKMFFNEKALDLFEGVKIFSYTGPNMRDIDVAAAEQSNQFLMKQFANLVSKERLVDVLPAMLKDTDALMAQWGAEGTLDPFKELNDVVFQLIVRMGSCRELAEDRDVVSRMSVCLDNLEKNGTPIAHLLPWFPSPARRAIVRNNRALFELVKPFVEARRAATERTTDTIDLLLQAGFPLDNVVELVLGVINAGYVNTGMNVGWTAIFTGMHPEWKDKLAAEFQALLANHTENSSLPIHERLASIPLNVWEAELPVMDVVMRETLRMTMGILSLRRNLGADVSVGDKTIQTGEFLAYPMEDVHYDPEIYSDPHAFDPRRFDEGREEDKRAPLAFLAWGGGRHVCLGMRLAKLEVKLVLAMFFLTFEFQVVDAAGRVPKSLPRVDFNDLQRPRPQKGNPCYIKFKRLAKDN</sequence>
<keyword evidence="3 6" id="KW-0349">Heme</keyword>
<evidence type="ECO:0000313" key="9">
    <source>
        <dbReference type="EMBL" id="KAJ7359489.1"/>
    </source>
</evidence>
<dbReference type="GO" id="GO:0016705">
    <property type="term" value="F:oxidoreductase activity, acting on paired donors, with incorporation or reduction of molecular oxygen"/>
    <property type="evidence" value="ECO:0007669"/>
    <property type="project" value="InterPro"/>
</dbReference>
<name>A0AAD7EZ69_9AGAR</name>
<keyword evidence="10" id="KW-1185">Reference proteome</keyword>
<dbReference type="PROSITE" id="PS00086">
    <property type="entry name" value="CYTOCHROME_P450"/>
    <property type="match status" value="1"/>
</dbReference>
<keyword evidence="5 6" id="KW-0408">Iron</keyword>
<comment type="similarity">
    <text evidence="2 7">Belongs to the cytochrome P450 family.</text>
</comment>
<dbReference type="InterPro" id="IPR017972">
    <property type="entry name" value="Cyt_P450_CS"/>
</dbReference>
<dbReference type="GO" id="GO:0004497">
    <property type="term" value="F:monooxygenase activity"/>
    <property type="evidence" value="ECO:0007669"/>
    <property type="project" value="UniProtKB-KW"/>
</dbReference>
<dbReference type="PANTHER" id="PTHR24304:SF2">
    <property type="entry name" value="24-HYDROXYCHOLESTEROL 7-ALPHA-HYDROXYLASE"/>
    <property type="match status" value="1"/>
</dbReference>
<accession>A0AAD7EZ69</accession>
<dbReference type="GO" id="GO:0005506">
    <property type="term" value="F:iron ion binding"/>
    <property type="evidence" value="ECO:0007669"/>
    <property type="project" value="InterPro"/>
</dbReference>
<evidence type="ECO:0000256" key="7">
    <source>
        <dbReference type="RuleBase" id="RU000461"/>
    </source>
</evidence>
<reference evidence="9" key="1">
    <citation type="submission" date="2023-03" db="EMBL/GenBank/DDBJ databases">
        <title>Massive genome expansion in bonnet fungi (Mycena s.s.) driven by repeated elements and novel gene families across ecological guilds.</title>
        <authorList>
            <consortium name="Lawrence Berkeley National Laboratory"/>
            <person name="Harder C.B."/>
            <person name="Miyauchi S."/>
            <person name="Viragh M."/>
            <person name="Kuo A."/>
            <person name="Thoen E."/>
            <person name="Andreopoulos B."/>
            <person name="Lu D."/>
            <person name="Skrede I."/>
            <person name="Drula E."/>
            <person name="Henrissat B."/>
            <person name="Morin E."/>
            <person name="Kohler A."/>
            <person name="Barry K."/>
            <person name="LaButti K."/>
            <person name="Morin E."/>
            <person name="Salamov A."/>
            <person name="Lipzen A."/>
            <person name="Mereny Z."/>
            <person name="Hegedus B."/>
            <person name="Baldrian P."/>
            <person name="Stursova M."/>
            <person name="Weitz H."/>
            <person name="Taylor A."/>
            <person name="Grigoriev I.V."/>
            <person name="Nagy L.G."/>
            <person name="Martin F."/>
            <person name="Kauserud H."/>
        </authorList>
    </citation>
    <scope>NUCLEOTIDE SEQUENCE</scope>
    <source>
        <strain evidence="9">CBHHK002</strain>
    </source>
</reference>
<dbReference type="SUPFAM" id="SSF48264">
    <property type="entry name" value="Cytochrome P450"/>
    <property type="match status" value="1"/>
</dbReference>
<evidence type="ECO:0000256" key="5">
    <source>
        <dbReference type="ARBA" id="ARBA00023004"/>
    </source>
</evidence>
<evidence type="ECO:0000313" key="10">
    <source>
        <dbReference type="Proteomes" id="UP001218218"/>
    </source>
</evidence>
<keyword evidence="8" id="KW-1133">Transmembrane helix</keyword>
<dbReference type="Pfam" id="PF00067">
    <property type="entry name" value="p450"/>
    <property type="match status" value="1"/>
</dbReference>
<evidence type="ECO:0000256" key="3">
    <source>
        <dbReference type="ARBA" id="ARBA00022617"/>
    </source>
</evidence>
<keyword evidence="8" id="KW-0472">Membrane</keyword>
<dbReference type="Proteomes" id="UP001218218">
    <property type="component" value="Unassembled WGS sequence"/>
</dbReference>
<evidence type="ECO:0000256" key="4">
    <source>
        <dbReference type="ARBA" id="ARBA00022723"/>
    </source>
</evidence>
<dbReference type="PRINTS" id="PR00465">
    <property type="entry name" value="EP450IV"/>
</dbReference>
<dbReference type="CDD" id="cd00302">
    <property type="entry name" value="cytochrome_P450"/>
    <property type="match status" value="1"/>
</dbReference>
<keyword evidence="7" id="KW-0503">Monooxygenase</keyword>
<evidence type="ECO:0000256" key="1">
    <source>
        <dbReference type="ARBA" id="ARBA00001971"/>
    </source>
</evidence>
<comment type="caution">
    <text evidence="9">The sequence shown here is derived from an EMBL/GenBank/DDBJ whole genome shotgun (WGS) entry which is preliminary data.</text>
</comment>
<organism evidence="9 10">
    <name type="scientific">Mycena albidolilacea</name>
    <dbReference type="NCBI Taxonomy" id="1033008"/>
    <lineage>
        <taxon>Eukaryota</taxon>
        <taxon>Fungi</taxon>
        <taxon>Dikarya</taxon>
        <taxon>Basidiomycota</taxon>
        <taxon>Agaricomycotina</taxon>
        <taxon>Agaricomycetes</taxon>
        <taxon>Agaricomycetidae</taxon>
        <taxon>Agaricales</taxon>
        <taxon>Marasmiineae</taxon>
        <taxon>Mycenaceae</taxon>
        <taxon>Mycena</taxon>
    </lineage>
</organism>
<keyword evidence="8" id="KW-0812">Transmembrane</keyword>
<keyword evidence="7" id="KW-0560">Oxidoreductase</keyword>
<comment type="cofactor">
    <cofactor evidence="1 6">
        <name>heme</name>
        <dbReference type="ChEBI" id="CHEBI:30413"/>
    </cofactor>
</comment>
<dbReference type="InterPro" id="IPR050529">
    <property type="entry name" value="CYP450_sterol_14alpha_dmase"/>
</dbReference>
<keyword evidence="4 6" id="KW-0479">Metal-binding</keyword>
<dbReference type="Gene3D" id="1.10.630.10">
    <property type="entry name" value="Cytochrome P450"/>
    <property type="match status" value="1"/>
</dbReference>
<dbReference type="GO" id="GO:0020037">
    <property type="term" value="F:heme binding"/>
    <property type="evidence" value="ECO:0007669"/>
    <property type="project" value="InterPro"/>
</dbReference>
<dbReference type="PANTHER" id="PTHR24304">
    <property type="entry name" value="CYTOCHROME P450 FAMILY 7"/>
    <property type="match status" value="1"/>
</dbReference>
<dbReference type="EMBL" id="JARIHO010000006">
    <property type="protein sequence ID" value="KAJ7359489.1"/>
    <property type="molecule type" value="Genomic_DNA"/>
</dbReference>
<protein>
    <submittedName>
        <fullName evidence="9">Cytochrome P450</fullName>
    </submittedName>
</protein>
<dbReference type="AlphaFoldDB" id="A0AAD7EZ69"/>
<dbReference type="InterPro" id="IPR036396">
    <property type="entry name" value="Cyt_P450_sf"/>
</dbReference>